<organism evidence="6 7">
    <name type="scientific">Falsiroseomonas algicola</name>
    <dbReference type="NCBI Taxonomy" id="2716930"/>
    <lineage>
        <taxon>Bacteria</taxon>
        <taxon>Pseudomonadati</taxon>
        <taxon>Pseudomonadota</taxon>
        <taxon>Alphaproteobacteria</taxon>
        <taxon>Acetobacterales</taxon>
        <taxon>Roseomonadaceae</taxon>
        <taxon>Falsiroseomonas</taxon>
    </lineage>
</organism>
<dbReference type="Gene3D" id="3.40.50.2300">
    <property type="match status" value="2"/>
</dbReference>
<dbReference type="GO" id="GO:0006865">
    <property type="term" value="P:amino acid transport"/>
    <property type="evidence" value="ECO:0007669"/>
    <property type="project" value="UniProtKB-KW"/>
</dbReference>
<dbReference type="Proteomes" id="UP000475385">
    <property type="component" value="Unassembled WGS sequence"/>
</dbReference>
<comment type="caution">
    <text evidence="6">The sequence shown here is derived from an EMBL/GenBank/DDBJ whole genome shotgun (WGS) entry which is preliminary data.</text>
</comment>
<dbReference type="EMBL" id="JAAIKB010000004">
    <property type="protein sequence ID" value="NGM20888.1"/>
    <property type="molecule type" value="Genomic_DNA"/>
</dbReference>
<feature type="signal peptide" evidence="4">
    <location>
        <begin position="1"/>
        <end position="23"/>
    </location>
</feature>
<dbReference type="PANTHER" id="PTHR30483:SF6">
    <property type="entry name" value="PERIPLASMIC BINDING PROTEIN OF ABC TRANSPORTER FOR NATURAL AMINO ACIDS"/>
    <property type="match status" value="1"/>
</dbReference>
<dbReference type="PANTHER" id="PTHR30483">
    <property type="entry name" value="LEUCINE-SPECIFIC-BINDING PROTEIN"/>
    <property type="match status" value="1"/>
</dbReference>
<sequence>MQGRITRMITRRALALATTATLAAPRLVQAQSGNFRIGLILPMTGPFASTGRQVDAGIKAWLRRNGESVAGRRIEILLRDDTGTQPDVTRRLAQELVVRERVKALAGFGLTPLALAAAPIATEAKVPMVVMAAATSVIVQRSPFILRTSFTLPQATAPMAQWAAANGIRNVATLVTDFAPGLDAERAFKNRFTAAGGRIALELRTPLRNPDYAPFLQRVRDAAPEALFIFVPSGEGAALMKQFAERGLAQAGIRVIGTGDVLDDDILNEMGDVTLGAITSHHYSAAHDSAENRAFLESYAQVLPNVRPNFMAVGGFDGMHLIAEALKRTNGNDDGERLVAAAKGLSWTSPRGPITIDANTRDIVQDIYIRRAERRDGQIWNIEFDRIPQVRDEG</sequence>
<feature type="chain" id="PRO_5026726590" evidence="4">
    <location>
        <begin position="24"/>
        <end position="394"/>
    </location>
</feature>
<evidence type="ECO:0000256" key="1">
    <source>
        <dbReference type="ARBA" id="ARBA00010062"/>
    </source>
</evidence>
<dbReference type="InterPro" id="IPR051010">
    <property type="entry name" value="BCAA_transport"/>
</dbReference>
<dbReference type="Pfam" id="PF13458">
    <property type="entry name" value="Peripla_BP_6"/>
    <property type="match status" value="1"/>
</dbReference>
<accession>A0A6M1LKN0</accession>
<evidence type="ECO:0000256" key="2">
    <source>
        <dbReference type="ARBA" id="ARBA00022729"/>
    </source>
</evidence>
<dbReference type="InterPro" id="IPR028082">
    <property type="entry name" value="Peripla_BP_I"/>
</dbReference>
<protein>
    <submittedName>
        <fullName evidence="6">ABC transporter substrate-binding protein</fullName>
    </submittedName>
</protein>
<feature type="domain" description="Leucine-binding protein" evidence="5">
    <location>
        <begin position="36"/>
        <end position="373"/>
    </location>
</feature>
<dbReference type="AlphaFoldDB" id="A0A6M1LKN0"/>
<keyword evidence="3" id="KW-0029">Amino-acid transport</keyword>
<keyword evidence="2 4" id="KW-0732">Signal</keyword>
<dbReference type="SUPFAM" id="SSF53822">
    <property type="entry name" value="Periplasmic binding protein-like I"/>
    <property type="match status" value="1"/>
</dbReference>
<dbReference type="InterPro" id="IPR028081">
    <property type="entry name" value="Leu-bd"/>
</dbReference>
<evidence type="ECO:0000256" key="3">
    <source>
        <dbReference type="ARBA" id="ARBA00022970"/>
    </source>
</evidence>
<keyword evidence="3" id="KW-0813">Transport</keyword>
<proteinExistence type="inferred from homology"/>
<evidence type="ECO:0000256" key="4">
    <source>
        <dbReference type="SAM" id="SignalP"/>
    </source>
</evidence>
<comment type="similarity">
    <text evidence="1">Belongs to the leucine-binding protein family.</text>
</comment>
<evidence type="ECO:0000259" key="5">
    <source>
        <dbReference type="Pfam" id="PF13458"/>
    </source>
</evidence>
<keyword evidence="7" id="KW-1185">Reference proteome</keyword>
<reference evidence="6 7" key="1">
    <citation type="submission" date="2020-03" db="EMBL/GenBank/DDBJ databases">
        <title>Roseomonas stagni sp. nov., isolated from pond water in Japan.</title>
        <authorList>
            <person name="Furuhata K."/>
            <person name="Miyamoto H."/>
            <person name="Goto K."/>
        </authorList>
    </citation>
    <scope>NUCLEOTIDE SEQUENCE [LARGE SCALE GENOMIC DNA]</scope>
    <source>
        <strain evidence="6 7">PeD5</strain>
    </source>
</reference>
<evidence type="ECO:0000313" key="6">
    <source>
        <dbReference type="EMBL" id="NGM20888.1"/>
    </source>
</evidence>
<dbReference type="CDD" id="cd20013">
    <property type="entry name" value="PBP1_RPA0985_benzoate-like"/>
    <property type="match status" value="1"/>
</dbReference>
<evidence type="ECO:0000313" key="7">
    <source>
        <dbReference type="Proteomes" id="UP000475385"/>
    </source>
</evidence>
<name>A0A6M1LKN0_9PROT</name>
<gene>
    <name evidence="6" type="ORF">G3576_12755</name>
</gene>